<organism evidence="1 2">
    <name type="scientific">Lipomyces tetrasporus</name>
    <dbReference type="NCBI Taxonomy" id="54092"/>
    <lineage>
        <taxon>Eukaryota</taxon>
        <taxon>Fungi</taxon>
        <taxon>Dikarya</taxon>
        <taxon>Ascomycota</taxon>
        <taxon>Saccharomycotina</taxon>
        <taxon>Lipomycetes</taxon>
        <taxon>Lipomycetales</taxon>
        <taxon>Lipomycetaceae</taxon>
        <taxon>Lipomyces</taxon>
    </lineage>
</organism>
<accession>A0AAD7VRV1</accession>
<protein>
    <submittedName>
        <fullName evidence="1">Uncharacterized protein</fullName>
    </submittedName>
</protein>
<proteinExistence type="predicted"/>
<gene>
    <name evidence="1" type="ORF">POJ06DRAFT_255833</name>
</gene>
<dbReference type="RefSeq" id="XP_056042504.1">
    <property type="nucleotide sequence ID" value="XM_056187936.1"/>
</dbReference>
<dbReference type="GeneID" id="80883102"/>
<dbReference type="Proteomes" id="UP001217417">
    <property type="component" value="Unassembled WGS sequence"/>
</dbReference>
<comment type="caution">
    <text evidence="1">The sequence shown here is derived from an EMBL/GenBank/DDBJ whole genome shotgun (WGS) entry which is preliminary data.</text>
</comment>
<evidence type="ECO:0000313" key="2">
    <source>
        <dbReference type="Proteomes" id="UP001217417"/>
    </source>
</evidence>
<dbReference type="AlphaFoldDB" id="A0AAD7VRV1"/>
<dbReference type="EMBL" id="JARPMG010000007">
    <property type="protein sequence ID" value="KAJ8099054.1"/>
    <property type="molecule type" value="Genomic_DNA"/>
</dbReference>
<reference evidence="1" key="1">
    <citation type="submission" date="2023-03" db="EMBL/GenBank/DDBJ databases">
        <title>Near-Complete genome sequence of Lipomyces tetrasporous NRRL Y-64009, an oleaginous yeast capable of growing on lignocellulosic hydrolysates.</title>
        <authorList>
            <consortium name="Lawrence Berkeley National Laboratory"/>
            <person name="Jagtap S.S."/>
            <person name="Liu J.-J."/>
            <person name="Walukiewicz H.E."/>
            <person name="Pangilinan J."/>
            <person name="Lipzen A."/>
            <person name="Ahrendt S."/>
            <person name="Koriabine M."/>
            <person name="Cobaugh K."/>
            <person name="Salamov A."/>
            <person name="Yoshinaga Y."/>
            <person name="Ng V."/>
            <person name="Daum C."/>
            <person name="Grigoriev I.V."/>
            <person name="Slininger P.J."/>
            <person name="Dien B.S."/>
            <person name="Jin Y.-S."/>
            <person name="Rao C.V."/>
        </authorList>
    </citation>
    <scope>NUCLEOTIDE SEQUENCE</scope>
    <source>
        <strain evidence="1">NRRL Y-64009</strain>
    </source>
</reference>
<sequence length="141" mass="16144">MFGMSPSWLCLVFRDVIDHLVRRYRRKLEWDDHRLTLDCLMRYAEAVRAKCSYPGVWSFVDGTLRPIFCSLVSAGMDDRIVEAIAKNSMFRLYLVSMAAHYKLFVARSLGRLANKIGVLLVSDSAYIDVRCPEHPSSFASC</sequence>
<evidence type="ECO:0000313" key="1">
    <source>
        <dbReference type="EMBL" id="KAJ8099054.1"/>
    </source>
</evidence>
<keyword evidence="2" id="KW-1185">Reference proteome</keyword>
<name>A0AAD7VRV1_9ASCO</name>